<sequence length="571" mass="62266">MIWWLIDEARARLEKASLVALQEENDWLTSVRVRFLDNLQLCVDVEVAHRGEKFPLAVIYPINFPDTPPIVMPHDERRLSDHQYGAGGELCLQWRPDNWDAAVTGAMMVESAYGLIAAERPPDGRTGAVPSDHRTSLAAELRFETWRLMVPKGAWASLEGHLSEMVVKISLAMTARHTNRVAHLTTIGAPGNELWVSPQPVLKNAGTRTGYLLRTRQDMSALAQHGGGEIDDLSKLLPDLAPLIGNQELPFLIVLEEGGRHTAYDIQWSRNGLPLLVPYRIIEEGELAKRSASSRDEISTKSVAIVGCGSIGSKIGASLARSGVRRFLLVDEDVFLTGNLVRNELDALAIGWHKVDALSDRIQQIVADADVVTRKVALGGQTSAIAMDATIELIGDCDLIIDATADPTSFNLCAGASKRNRKPMVWAEVFGGGIGGIVARVRPETDPPPLEARNQISTWCEDHNKPWEAAPKGRYEANPDEGPPFVADDADVAVIAAHATRFAIDILEGGETAFPFSAYVIGLKKAWIFEAPFDTWPIHLRTLGPWEVDTGSASSDVIGGLMAELAGEDVR</sequence>
<reference evidence="2 3" key="1">
    <citation type="submission" date="2015-11" db="EMBL/GenBank/DDBJ databases">
        <title>Ensifer anhuiense sp. nov., an effective nitrogen fixation bacterium with Glycine soja.</title>
        <authorList>
            <person name="Yan H."/>
            <person name="Chen W."/>
        </authorList>
    </citation>
    <scope>NUCLEOTIDE SEQUENCE [LARGE SCALE GENOMIC DNA]</scope>
    <source>
        <strain evidence="2 3">LMG 7837</strain>
    </source>
</reference>
<dbReference type="GO" id="GO:0061503">
    <property type="term" value="F:tRNA threonylcarbamoyladenosine dehydratase"/>
    <property type="evidence" value="ECO:0007669"/>
    <property type="project" value="TreeGrafter"/>
</dbReference>
<proteinExistence type="predicted"/>
<dbReference type="InterPro" id="IPR045886">
    <property type="entry name" value="ThiF/MoeB/HesA"/>
</dbReference>
<evidence type="ECO:0000313" key="2">
    <source>
        <dbReference type="EMBL" id="OAP48453.1"/>
    </source>
</evidence>
<dbReference type="InterPro" id="IPR000594">
    <property type="entry name" value="ThiF_NAD_FAD-bd"/>
</dbReference>
<keyword evidence="3" id="KW-1185">Reference proteome</keyword>
<dbReference type="PANTHER" id="PTHR43267">
    <property type="entry name" value="TRNA THREONYLCARBAMOYLADENOSINE DEHYDRATASE"/>
    <property type="match status" value="1"/>
</dbReference>
<dbReference type="SUPFAM" id="SSF69572">
    <property type="entry name" value="Activating enzymes of the ubiquitin-like proteins"/>
    <property type="match status" value="1"/>
</dbReference>
<dbReference type="OrthoDB" id="7516877at2"/>
<dbReference type="PANTHER" id="PTHR43267:SF1">
    <property type="entry name" value="TRNA THREONYLCARBAMOYLADENOSINE DEHYDRATASE"/>
    <property type="match status" value="1"/>
</dbReference>
<dbReference type="RefSeq" id="WP_066870622.1">
    <property type="nucleotide sequence ID" value="NZ_LNQB01000061.1"/>
</dbReference>
<organism evidence="2 3">
    <name type="scientific">Sinorhizobium saheli</name>
    <dbReference type="NCBI Taxonomy" id="36856"/>
    <lineage>
        <taxon>Bacteria</taxon>
        <taxon>Pseudomonadati</taxon>
        <taxon>Pseudomonadota</taxon>
        <taxon>Alphaproteobacteria</taxon>
        <taxon>Hyphomicrobiales</taxon>
        <taxon>Rhizobiaceae</taxon>
        <taxon>Sinorhizobium/Ensifer group</taxon>
        <taxon>Sinorhizobium</taxon>
    </lineage>
</organism>
<dbReference type="InterPro" id="IPR016135">
    <property type="entry name" value="UBQ-conjugating_enzyme/RWD"/>
</dbReference>
<evidence type="ECO:0000313" key="3">
    <source>
        <dbReference type="Proteomes" id="UP000078507"/>
    </source>
</evidence>
<evidence type="ECO:0000259" key="1">
    <source>
        <dbReference type="Pfam" id="PF00899"/>
    </source>
</evidence>
<dbReference type="SUPFAM" id="SSF54495">
    <property type="entry name" value="UBC-like"/>
    <property type="match status" value="1"/>
</dbReference>
<dbReference type="AlphaFoldDB" id="A0A178YNG3"/>
<gene>
    <name evidence="2" type="ORF">ATB98_24195</name>
</gene>
<dbReference type="EMBL" id="LNQB01000061">
    <property type="protein sequence ID" value="OAP48453.1"/>
    <property type="molecule type" value="Genomic_DNA"/>
</dbReference>
<feature type="domain" description="THIF-type NAD/FAD binding fold" evidence="1">
    <location>
        <begin position="293"/>
        <end position="431"/>
    </location>
</feature>
<comment type="caution">
    <text evidence="2">The sequence shown here is derived from an EMBL/GenBank/DDBJ whole genome shotgun (WGS) entry which is preliminary data.</text>
</comment>
<dbReference type="Gene3D" id="3.40.50.720">
    <property type="entry name" value="NAD(P)-binding Rossmann-like Domain"/>
    <property type="match status" value="1"/>
</dbReference>
<dbReference type="STRING" id="36856.ATB98_24195"/>
<dbReference type="Proteomes" id="UP000078507">
    <property type="component" value="Unassembled WGS sequence"/>
</dbReference>
<dbReference type="InterPro" id="IPR035985">
    <property type="entry name" value="Ubiquitin-activating_enz"/>
</dbReference>
<dbReference type="Pfam" id="PF00899">
    <property type="entry name" value="ThiF"/>
    <property type="match status" value="1"/>
</dbReference>
<dbReference type="GO" id="GO:0061504">
    <property type="term" value="P:cyclic threonylcarbamoyladenosine biosynthetic process"/>
    <property type="evidence" value="ECO:0007669"/>
    <property type="project" value="TreeGrafter"/>
</dbReference>
<accession>A0A178YNG3</accession>
<name>A0A178YNG3_SINSA</name>
<dbReference type="GO" id="GO:0008641">
    <property type="term" value="F:ubiquitin-like modifier activating enzyme activity"/>
    <property type="evidence" value="ECO:0007669"/>
    <property type="project" value="InterPro"/>
</dbReference>
<protein>
    <recommendedName>
        <fullName evidence="1">THIF-type NAD/FAD binding fold domain-containing protein</fullName>
    </recommendedName>
</protein>